<comment type="caution">
    <text evidence="2">The sequence shown here is derived from an EMBL/GenBank/DDBJ whole genome shotgun (WGS) entry which is preliminary data.</text>
</comment>
<dbReference type="AlphaFoldDB" id="A0A9P5ZJX7"/>
<dbReference type="EMBL" id="MU154682">
    <property type="protein sequence ID" value="KAF9489124.1"/>
    <property type="molecule type" value="Genomic_DNA"/>
</dbReference>
<gene>
    <name evidence="2" type="ORF">BDN71DRAFT_1512422</name>
</gene>
<sequence length="176" mass="20022">MTNTKHTKRLETVASYYHRHRDSLREKARLRMARVRAENAMKSEESKEQATAALCASQAKYHISHREILCAKEARKALSNPDPSPRADGDTNEDCEQLHVDNPSDDKDHEPLSDTSNSGYFGNDNPSDDKDKGKATLTDCSSVVKATVMPPRKSFLYSRSEMPKLLPYDRWPNHYL</sequence>
<evidence type="ECO:0000256" key="1">
    <source>
        <dbReference type="SAM" id="MobiDB-lite"/>
    </source>
</evidence>
<feature type="region of interest" description="Disordered" evidence="1">
    <location>
        <begin position="74"/>
        <end position="142"/>
    </location>
</feature>
<reference evidence="2" key="1">
    <citation type="submission" date="2020-11" db="EMBL/GenBank/DDBJ databases">
        <authorList>
            <consortium name="DOE Joint Genome Institute"/>
            <person name="Ahrendt S."/>
            <person name="Riley R."/>
            <person name="Andreopoulos W."/>
            <person name="Labutti K."/>
            <person name="Pangilinan J."/>
            <person name="Ruiz-Duenas F.J."/>
            <person name="Barrasa J.M."/>
            <person name="Sanchez-Garcia M."/>
            <person name="Camarero S."/>
            <person name="Miyauchi S."/>
            <person name="Serrano A."/>
            <person name="Linde D."/>
            <person name="Babiker R."/>
            <person name="Drula E."/>
            <person name="Ayuso-Fernandez I."/>
            <person name="Pacheco R."/>
            <person name="Padilla G."/>
            <person name="Ferreira P."/>
            <person name="Barriuso J."/>
            <person name="Kellner H."/>
            <person name="Castanera R."/>
            <person name="Alfaro M."/>
            <person name="Ramirez L."/>
            <person name="Pisabarro A.G."/>
            <person name="Kuo A."/>
            <person name="Tritt A."/>
            <person name="Lipzen A."/>
            <person name="He G."/>
            <person name="Yan M."/>
            <person name="Ng V."/>
            <person name="Cullen D."/>
            <person name="Martin F."/>
            <person name="Rosso M.-N."/>
            <person name="Henrissat B."/>
            <person name="Hibbett D."/>
            <person name="Martinez A.T."/>
            <person name="Grigoriev I.V."/>
        </authorList>
    </citation>
    <scope>NUCLEOTIDE SEQUENCE</scope>
    <source>
        <strain evidence="2">ATCC 90797</strain>
    </source>
</reference>
<accession>A0A9P5ZJX7</accession>
<dbReference type="Proteomes" id="UP000807025">
    <property type="component" value="Unassembled WGS sequence"/>
</dbReference>
<organism evidence="2 3">
    <name type="scientific">Pleurotus eryngii</name>
    <name type="common">Boletus of the steppes</name>
    <dbReference type="NCBI Taxonomy" id="5323"/>
    <lineage>
        <taxon>Eukaryota</taxon>
        <taxon>Fungi</taxon>
        <taxon>Dikarya</taxon>
        <taxon>Basidiomycota</taxon>
        <taxon>Agaricomycotina</taxon>
        <taxon>Agaricomycetes</taxon>
        <taxon>Agaricomycetidae</taxon>
        <taxon>Agaricales</taxon>
        <taxon>Pleurotineae</taxon>
        <taxon>Pleurotaceae</taxon>
        <taxon>Pleurotus</taxon>
    </lineage>
</organism>
<feature type="compositionally biased region" description="Basic and acidic residues" evidence="1">
    <location>
        <begin position="96"/>
        <end position="112"/>
    </location>
</feature>
<evidence type="ECO:0000313" key="3">
    <source>
        <dbReference type="Proteomes" id="UP000807025"/>
    </source>
</evidence>
<protein>
    <submittedName>
        <fullName evidence="2">Uncharacterized protein</fullName>
    </submittedName>
</protein>
<proteinExistence type="predicted"/>
<name>A0A9P5ZJX7_PLEER</name>
<evidence type="ECO:0000313" key="2">
    <source>
        <dbReference type="EMBL" id="KAF9489124.1"/>
    </source>
</evidence>
<keyword evidence="3" id="KW-1185">Reference proteome</keyword>